<feature type="domain" description="Putative restriction endonuclease" evidence="1">
    <location>
        <begin position="9"/>
        <end position="111"/>
    </location>
</feature>
<dbReference type="Gene3D" id="3.90.1570.10">
    <property type="entry name" value="tt1808, chain A"/>
    <property type="match status" value="1"/>
</dbReference>
<dbReference type="InterPro" id="IPR011335">
    <property type="entry name" value="Restrct_endonuc-II-like"/>
</dbReference>
<dbReference type="InterPro" id="IPR008538">
    <property type="entry name" value="Uma2"/>
</dbReference>
<feature type="non-terminal residue" evidence="2">
    <location>
        <position position="1"/>
    </location>
</feature>
<dbReference type="InterPro" id="IPR012296">
    <property type="entry name" value="Nuclease_put_TT1808"/>
</dbReference>
<name>A0A6J4VC68_9BACT</name>
<dbReference type="Pfam" id="PF05685">
    <property type="entry name" value="Uma2"/>
    <property type="match status" value="1"/>
</dbReference>
<evidence type="ECO:0000313" key="2">
    <source>
        <dbReference type="EMBL" id="CAA9574622.1"/>
    </source>
</evidence>
<proteinExistence type="predicted"/>
<organism evidence="2">
    <name type="scientific">uncultured Thermomicrobiales bacterium</name>
    <dbReference type="NCBI Taxonomy" id="1645740"/>
    <lineage>
        <taxon>Bacteria</taxon>
        <taxon>Pseudomonadati</taxon>
        <taxon>Thermomicrobiota</taxon>
        <taxon>Thermomicrobia</taxon>
        <taxon>Thermomicrobiales</taxon>
        <taxon>environmental samples</taxon>
    </lineage>
</organism>
<reference evidence="2" key="1">
    <citation type="submission" date="2020-02" db="EMBL/GenBank/DDBJ databases">
        <authorList>
            <person name="Meier V. D."/>
        </authorList>
    </citation>
    <scope>NUCLEOTIDE SEQUENCE</scope>
    <source>
        <strain evidence="2">AVDCRST_MAG88</strain>
    </source>
</reference>
<dbReference type="PANTHER" id="PTHR36558:SF1">
    <property type="entry name" value="RESTRICTION ENDONUCLEASE DOMAIN-CONTAINING PROTEIN-RELATED"/>
    <property type="match status" value="1"/>
</dbReference>
<accession>A0A6J4VC68</accession>
<dbReference type="SUPFAM" id="SSF52980">
    <property type="entry name" value="Restriction endonuclease-like"/>
    <property type="match status" value="1"/>
</dbReference>
<evidence type="ECO:0000259" key="1">
    <source>
        <dbReference type="Pfam" id="PF05685"/>
    </source>
</evidence>
<dbReference type="CDD" id="cd06260">
    <property type="entry name" value="DUF820-like"/>
    <property type="match status" value="1"/>
</dbReference>
<dbReference type="AlphaFoldDB" id="A0A6J4VC68"/>
<gene>
    <name evidence="2" type="ORF">AVDCRST_MAG88-2701</name>
</gene>
<dbReference type="EMBL" id="CADCWM010000658">
    <property type="protein sequence ID" value="CAA9574622.1"/>
    <property type="molecule type" value="Genomic_DNA"/>
</dbReference>
<sequence length="125" mass="14067">RVAVAALGIYTYPGVTVARGEPHFEDAEQDTLLNPTLLAEILSPSTKSYDRGLKFQRYHLIPSLKEYLLIAQDRPVVEQYLRQADDRWVLATFANRDDLLTLDSLGCTLALADVYAGLAFDQPRR</sequence>
<protein>
    <recommendedName>
        <fullName evidence="1">Putative restriction endonuclease domain-containing protein</fullName>
    </recommendedName>
</protein>
<dbReference type="PANTHER" id="PTHR36558">
    <property type="entry name" value="GLR1098 PROTEIN"/>
    <property type="match status" value="1"/>
</dbReference>